<proteinExistence type="predicted"/>
<gene>
    <name evidence="2" type="ORF">SAMN05421677_11987</name>
</gene>
<evidence type="ECO:0000256" key="1">
    <source>
        <dbReference type="SAM" id="MobiDB-lite"/>
    </source>
</evidence>
<organism evidence="2 3">
    <name type="scientific">Halobacillus aidingensis</name>
    <dbReference type="NCBI Taxonomy" id="240303"/>
    <lineage>
        <taxon>Bacteria</taxon>
        <taxon>Bacillati</taxon>
        <taxon>Bacillota</taxon>
        <taxon>Bacilli</taxon>
        <taxon>Bacillales</taxon>
        <taxon>Bacillaceae</taxon>
        <taxon>Halobacillus</taxon>
    </lineage>
</organism>
<dbReference type="AlphaFoldDB" id="A0A1H0SZ84"/>
<keyword evidence="3" id="KW-1185">Reference proteome</keyword>
<evidence type="ECO:0000313" key="3">
    <source>
        <dbReference type="Proteomes" id="UP000198860"/>
    </source>
</evidence>
<protein>
    <submittedName>
        <fullName evidence="2">Uncharacterized protein</fullName>
    </submittedName>
</protein>
<accession>A0A1H0SZ84</accession>
<dbReference type="Proteomes" id="UP000198860">
    <property type="component" value="Unassembled WGS sequence"/>
</dbReference>
<evidence type="ECO:0000313" key="2">
    <source>
        <dbReference type="EMBL" id="SDP47143.1"/>
    </source>
</evidence>
<dbReference type="EMBL" id="FNIZ01000019">
    <property type="protein sequence ID" value="SDP47143.1"/>
    <property type="molecule type" value="Genomic_DNA"/>
</dbReference>
<feature type="region of interest" description="Disordered" evidence="1">
    <location>
        <begin position="1"/>
        <end position="33"/>
    </location>
</feature>
<sequence length="33" mass="3776">MGEKAKNKSKKDLNALRREKGEKNGTGKQDPYR</sequence>
<reference evidence="3" key="1">
    <citation type="submission" date="2016-10" db="EMBL/GenBank/DDBJ databases">
        <authorList>
            <person name="Varghese N."/>
            <person name="Submissions S."/>
        </authorList>
    </citation>
    <scope>NUCLEOTIDE SEQUENCE [LARGE SCALE GENOMIC DNA]</scope>
    <source>
        <strain evidence="3">CGMCC 1.3703</strain>
    </source>
</reference>
<name>A0A1H0SZ84_HALAD</name>